<sequence>MNTTKRDNKSGAVGYPHLAHNVWDPVKGRAIPKVLFTFGRWIIYGGGWA</sequence>
<organism evidence="1 2">
    <name type="scientific">Nocardia albiluteola</name>
    <dbReference type="NCBI Taxonomy" id="2842303"/>
    <lineage>
        <taxon>Bacteria</taxon>
        <taxon>Bacillati</taxon>
        <taxon>Actinomycetota</taxon>
        <taxon>Actinomycetes</taxon>
        <taxon>Mycobacteriales</taxon>
        <taxon>Nocardiaceae</taxon>
        <taxon>Nocardia</taxon>
    </lineage>
</organism>
<evidence type="ECO:0000313" key="2">
    <source>
        <dbReference type="Proteomes" id="UP000733379"/>
    </source>
</evidence>
<keyword evidence="2" id="KW-1185">Reference proteome</keyword>
<gene>
    <name evidence="1" type="ORF">KO481_41770</name>
</gene>
<evidence type="ECO:0000313" key="1">
    <source>
        <dbReference type="EMBL" id="MBU3068031.1"/>
    </source>
</evidence>
<comment type="caution">
    <text evidence="1">The sequence shown here is derived from an EMBL/GenBank/DDBJ whole genome shotgun (WGS) entry which is preliminary data.</text>
</comment>
<protein>
    <submittedName>
        <fullName evidence="1">Uncharacterized protein</fullName>
    </submittedName>
</protein>
<dbReference type="Proteomes" id="UP000733379">
    <property type="component" value="Unassembled WGS sequence"/>
</dbReference>
<dbReference type="EMBL" id="JAHKNI010000029">
    <property type="protein sequence ID" value="MBU3068031.1"/>
    <property type="molecule type" value="Genomic_DNA"/>
</dbReference>
<accession>A0ABS6BCK8</accession>
<name>A0ABS6BCK8_9NOCA</name>
<reference evidence="1 2" key="1">
    <citation type="submission" date="2021-06" db="EMBL/GenBank/DDBJ databases">
        <title>Actinomycetes sequencing.</title>
        <authorList>
            <person name="Shan Q."/>
        </authorList>
    </citation>
    <scope>NUCLEOTIDE SEQUENCE [LARGE SCALE GENOMIC DNA]</scope>
    <source>
        <strain evidence="1 2">NEAU-G5</strain>
    </source>
</reference>
<proteinExistence type="predicted"/>